<dbReference type="Proteomes" id="UP001564626">
    <property type="component" value="Unassembled WGS sequence"/>
</dbReference>
<proteinExistence type="predicted"/>
<keyword evidence="3" id="KW-1185">Reference proteome</keyword>
<sequence length="145" mass="15638">MSKSNCQELLPVLVATHQTQGQRPTDCITVAEGELVTLASVCDRDRGNPDGGCGCARAFVGIRERTAVTTAVIAERTMTRDDYLREMRDSAINAGFLHPGEDASDIDDEADELLDIAAGWPVGTVVERRDADLQVRRWPGGPGQA</sequence>
<gene>
    <name evidence="2" type="ORF">AB8O55_24670</name>
</gene>
<name>A0ABV4CR12_9PSEU</name>
<evidence type="ECO:0000313" key="2">
    <source>
        <dbReference type="EMBL" id="MEY8042612.1"/>
    </source>
</evidence>
<reference evidence="2 3" key="1">
    <citation type="submission" date="2024-08" db="EMBL/GenBank/DDBJ databases">
        <title>Genome mining of Saccharopolyspora cebuensis PGLac3 from Nigerian medicinal plant.</title>
        <authorList>
            <person name="Ezeobiora C.E."/>
            <person name="Igbokwe N.H."/>
            <person name="Amin D.H."/>
            <person name="Mendie U.E."/>
        </authorList>
    </citation>
    <scope>NUCLEOTIDE SEQUENCE [LARGE SCALE GENOMIC DNA]</scope>
    <source>
        <strain evidence="2 3">PGLac3</strain>
    </source>
</reference>
<dbReference type="EMBL" id="JBGEHV010000061">
    <property type="protein sequence ID" value="MEY8042612.1"/>
    <property type="molecule type" value="Genomic_DNA"/>
</dbReference>
<dbReference type="Pfam" id="PF24831">
    <property type="entry name" value="DUF7715"/>
    <property type="match status" value="1"/>
</dbReference>
<feature type="domain" description="DUF7715" evidence="1">
    <location>
        <begin position="12"/>
        <end position="138"/>
    </location>
</feature>
<organism evidence="2 3">
    <name type="scientific">Saccharopolyspora cebuensis</name>
    <dbReference type="NCBI Taxonomy" id="418759"/>
    <lineage>
        <taxon>Bacteria</taxon>
        <taxon>Bacillati</taxon>
        <taxon>Actinomycetota</taxon>
        <taxon>Actinomycetes</taxon>
        <taxon>Pseudonocardiales</taxon>
        <taxon>Pseudonocardiaceae</taxon>
        <taxon>Saccharopolyspora</taxon>
    </lineage>
</organism>
<accession>A0ABV4CR12</accession>
<evidence type="ECO:0000259" key="1">
    <source>
        <dbReference type="Pfam" id="PF24831"/>
    </source>
</evidence>
<dbReference type="RefSeq" id="WP_369775463.1">
    <property type="nucleotide sequence ID" value="NZ_JBGEHV010000061.1"/>
</dbReference>
<protein>
    <recommendedName>
        <fullName evidence="1">DUF7715 domain-containing protein</fullName>
    </recommendedName>
</protein>
<dbReference type="InterPro" id="IPR056132">
    <property type="entry name" value="DUF7715"/>
</dbReference>
<evidence type="ECO:0000313" key="3">
    <source>
        <dbReference type="Proteomes" id="UP001564626"/>
    </source>
</evidence>
<comment type="caution">
    <text evidence="2">The sequence shown here is derived from an EMBL/GenBank/DDBJ whole genome shotgun (WGS) entry which is preliminary data.</text>
</comment>